<keyword evidence="3" id="KW-1185">Reference proteome</keyword>
<dbReference type="Gene3D" id="3.40.630.30">
    <property type="match status" value="1"/>
</dbReference>
<proteinExistence type="predicted"/>
<evidence type="ECO:0000313" key="3">
    <source>
        <dbReference type="Proteomes" id="UP001203004"/>
    </source>
</evidence>
<reference evidence="2 3" key="1">
    <citation type="submission" date="2022-05" db="EMBL/GenBank/DDBJ databases">
        <title>Sporolactobacillus sp nov CPB3-1, isolated from tree bark (Mangifera indica L.).</title>
        <authorList>
            <person name="Phuengjayaem S."/>
            <person name="Tanasupawat S."/>
        </authorList>
    </citation>
    <scope>NUCLEOTIDE SEQUENCE [LARGE SCALE GENOMIC DNA]</scope>
    <source>
        <strain evidence="2 3">CPB3-1</strain>
    </source>
</reference>
<dbReference type="SUPFAM" id="SSF55729">
    <property type="entry name" value="Acyl-CoA N-acyltransferases (Nat)"/>
    <property type="match status" value="1"/>
</dbReference>
<dbReference type="EMBL" id="JAMAST010000008">
    <property type="protein sequence ID" value="MCL1631995.1"/>
    <property type="molecule type" value="Genomic_DNA"/>
</dbReference>
<name>A0ABT0MAU3_9BACL</name>
<accession>A0ABT0MAU3</accession>
<dbReference type="InterPro" id="IPR000182">
    <property type="entry name" value="GNAT_dom"/>
</dbReference>
<evidence type="ECO:0000259" key="1">
    <source>
        <dbReference type="PROSITE" id="PS51186"/>
    </source>
</evidence>
<sequence>MEIREYQPEDEESWLRCRVLAFLHTAYYDDVYQQKEVYAHPSIELVAIEKGQVIGLIDVEYETEKHTVCAACSALGAMIWHLAVHPDFQRSGIGTALLIATEKKLKSLNIFQLEAYTRDDAWVNLWYQKNGFHQVSHYLHIFMEGNELNGTIHATDPHLKPKFCFAQYTGADETLIKKRFSRVHECRCYRKNL</sequence>
<gene>
    <name evidence="2" type="ORF">M3N64_08540</name>
</gene>
<protein>
    <submittedName>
        <fullName evidence="2">GNAT family N-acetyltransferase</fullName>
    </submittedName>
</protein>
<dbReference type="RefSeq" id="WP_249101084.1">
    <property type="nucleotide sequence ID" value="NZ_JAMAST010000008.1"/>
</dbReference>
<dbReference type="PROSITE" id="PS51186">
    <property type="entry name" value="GNAT"/>
    <property type="match status" value="1"/>
</dbReference>
<evidence type="ECO:0000313" key="2">
    <source>
        <dbReference type="EMBL" id="MCL1631995.1"/>
    </source>
</evidence>
<dbReference type="Proteomes" id="UP001203004">
    <property type="component" value="Unassembled WGS sequence"/>
</dbReference>
<dbReference type="Pfam" id="PF13508">
    <property type="entry name" value="Acetyltransf_7"/>
    <property type="match status" value="1"/>
</dbReference>
<dbReference type="InterPro" id="IPR016181">
    <property type="entry name" value="Acyl_CoA_acyltransferase"/>
</dbReference>
<organism evidence="2 3">
    <name type="scientific">Sporolactobacillus mangiferae</name>
    <dbReference type="NCBI Taxonomy" id="2940498"/>
    <lineage>
        <taxon>Bacteria</taxon>
        <taxon>Bacillati</taxon>
        <taxon>Bacillota</taxon>
        <taxon>Bacilli</taxon>
        <taxon>Bacillales</taxon>
        <taxon>Sporolactobacillaceae</taxon>
        <taxon>Sporolactobacillus</taxon>
    </lineage>
</organism>
<comment type="caution">
    <text evidence="2">The sequence shown here is derived from an EMBL/GenBank/DDBJ whole genome shotgun (WGS) entry which is preliminary data.</text>
</comment>
<dbReference type="CDD" id="cd04301">
    <property type="entry name" value="NAT_SF"/>
    <property type="match status" value="1"/>
</dbReference>
<feature type="domain" description="N-acetyltransferase" evidence="1">
    <location>
        <begin position="1"/>
        <end position="149"/>
    </location>
</feature>